<dbReference type="EMBL" id="OU503037">
    <property type="protein sequence ID" value="CAI9756079.1"/>
    <property type="molecule type" value="Genomic_DNA"/>
</dbReference>
<dbReference type="InterPro" id="IPR002156">
    <property type="entry name" value="RNaseH_domain"/>
</dbReference>
<dbReference type="SUPFAM" id="SSF53098">
    <property type="entry name" value="Ribonuclease H-like"/>
    <property type="match status" value="1"/>
</dbReference>
<dbReference type="Proteomes" id="UP000834106">
    <property type="component" value="Chromosome 2"/>
</dbReference>
<reference evidence="2" key="1">
    <citation type="submission" date="2023-05" db="EMBL/GenBank/DDBJ databases">
        <authorList>
            <person name="Huff M."/>
        </authorList>
    </citation>
    <scope>NUCLEOTIDE SEQUENCE</scope>
</reference>
<dbReference type="InterPro" id="IPR036397">
    <property type="entry name" value="RNaseH_sf"/>
</dbReference>
<keyword evidence="3" id="KW-1185">Reference proteome</keyword>
<dbReference type="PANTHER" id="PTHR47723:SF24">
    <property type="entry name" value="RNASE H TYPE-1 DOMAIN-CONTAINING PROTEIN"/>
    <property type="match status" value="1"/>
</dbReference>
<dbReference type="InterPro" id="IPR012337">
    <property type="entry name" value="RNaseH-like_sf"/>
</dbReference>
<dbReference type="Gene3D" id="3.30.420.10">
    <property type="entry name" value="Ribonuclease H-like superfamily/Ribonuclease H"/>
    <property type="match status" value="1"/>
</dbReference>
<sequence length="226" mass="25348">MCMTAWQIWNDRNALYHGRRIPSVQSQGEKMEEYLEEFQAIQLSLKVPSSEMTNQFGVSRRRFWKSPPTDELILNTDAAVNIEEGVISIGAVIRNHRGEVMGSMGKVINGNYSPLTAEMLAIREGLEFAVESGLGVNIAETDSLLSVQTINLHFPFSPVLNIAEDCRILLARMGNCLVRHAPRRTNQVAHELALLAKFSRTDFMCCEDVPESIVNLVNYDVAHLND</sequence>
<gene>
    <name evidence="2" type="ORF">FPE_LOCUS3509</name>
</gene>
<evidence type="ECO:0000313" key="2">
    <source>
        <dbReference type="EMBL" id="CAI9756079.1"/>
    </source>
</evidence>
<dbReference type="AlphaFoldDB" id="A0AAD1YT29"/>
<protein>
    <recommendedName>
        <fullName evidence="1">RNase H type-1 domain-containing protein</fullName>
    </recommendedName>
</protein>
<dbReference type="CDD" id="cd06222">
    <property type="entry name" value="RNase_H_like"/>
    <property type="match status" value="1"/>
</dbReference>
<name>A0AAD1YT29_9LAMI</name>
<accession>A0AAD1YT29</accession>
<dbReference type="GO" id="GO:0004523">
    <property type="term" value="F:RNA-DNA hybrid ribonuclease activity"/>
    <property type="evidence" value="ECO:0007669"/>
    <property type="project" value="InterPro"/>
</dbReference>
<proteinExistence type="predicted"/>
<dbReference type="InterPro" id="IPR044730">
    <property type="entry name" value="RNase_H-like_dom_plant"/>
</dbReference>
<feature type="domain" description="RNase H type-1" evidence="1">
    <location>
        <begin position="75"/>
        <end position="193"/>
    </location>
</feature>
<evidence type="ECO:0000259" key="1">
    <source>
        <dbReference type="Pfam" id="PF13456"/>
    </source>
</evidence>
<evidence type="ECO:0000313" key="3">
    <source>
        <dbReference type="Proteomes" id="UP000834106"/>
    </source>
</evidence>
<dbReference type="GO" id="GO:0003676">
    <property type="term" value="F:nucleic acid binding"/>
    <property type="evidence" value="ECO:0007669"/>
    <property type="project" value="InterPro"/>
</dbReference>
<organism evidence="2 3">
    <name type="scientific">Fraxinus pennsylvanica</name>
    <dbReference type="NCBI Taxonomy" id="56036"/>
    <lineage>
        <taxon>Eukaryota</taxon>
        <taxon>Viridiplantae</taxon>
        <taxon>Streptophyta</taxon>
        <taxon>Embryophyta</taxon>
        <taxon>Tracheophyta</taxon>
        <taxon>Spermatophyta</taxon>
        <taxon>Magnoliopsida</taxon>
        <taxon>eudicotyledons</taxon>
        <taxon>Gunneridae</taxon>
        <taxon>Pentapetalae</taxon>
        <taxon>asterids</taxon>
        <taxon>lamiids</taxon>
        <taxon>Lamiales</taxon>
        <taxon>Oleaceae</taxon>
        <taxon>Oleeae</taxon>
        <taxon>Fraxinus</taxon>
    </lineage>
</organism>
<dbReference type="PANTHER" id="PTHR47723">
    <property type="entry name" value="OS05G0353850 PROTEIN"/>
    <property type="match status" value="1"/>
</dbReference>
<dbReference type="Pfam" id="PF13456">
    <property type="entry name" value="RVT_3"/>
    <property type="match status" value="1"/>
</dbReference>
<dbReference type="InterPro" id="IPR053151">
    <property type="entry name" value="RNase_H-like"/>
</dbReference>